<sequence length="221" mass="24215">MSYRDLVLVGPHHYMLSPRHPLSKGLIKAAQFTVTTAERPTSIPRPYDVSSITTAPRLFHALLHFLANRYLSMGKKGPTHILGIETNGCFIAAPLAFLLDLPFVPVTREAITETHFVSDGDDKPPAPPIGVKEGSIDKDSRVLIVDDYISSGKTMDSAMDCAMIAGSTIVEVVAMCDTATGGGVDFIHKEKAYKSINVITLFRLRNALDVLSYKRHVKSNY</sequence>
<dbReference type="Gene3D" id="3.40.50.2020">
    <property type="match status" value="1"/>
</dbReference>
<dbReference type="GO" id="GO:0006166">
    <property type="term" value="P:purine ribonucleoside salvage"/>
    <property type="evidence" value="ECO:0007669"/>
    <property type="project" value="UniProtKB-KW"/>
</dbReference>
<dbReference type="OMA" id="EVVAMCD"/>
<evidence type="ECO:0000256" key="1">
    <source>
        <dbReference type="ARBA" id="ARBA00022679"/>
    </source>
</evidence>
<dbReference type="VEuPathDB" id="TriTrypDB:Lsey_0277_0050"/>
<evidence type="ECO:0000259" key="3">
    <source>
        <dbReference type="Pfam" id="PF00156"/>
    </source>
</evidence>
<dbReference type="CDD" id="cd06223">
    <property type="entry name" value="PRTases_typeI"/>
    <property type="match status" value="1"/>
</dbReference>
<protein>
    <submittedName>
        <fullName evidence="4">Adenine phosphoribosyltransferase</fullName>
    </submittedName>
</protein>
<organism evidence="4 5">
    <name type="scientific">Leptomonas seymouri</name>
    <dbReference type="NCBI Taxonomy" id="5684"/>
    <lineage>
        <taxon>Eukaryota</taxon>
        <taxon>Discoba</taxon>
        <taxon>Euglenozoa</taxon>
        <taxon>Kinetoplastea</taxon>
        <taxon>Metakinetoplastina</taxon>
        <taxon>Trypanosomatida</taxon>
        <taxon>Trypanosomatidae</taxon>
        <taxon>Leishmaniinae</taxon>
        <taxon>Leptomonas</taxon>
    </lineage>
</organism>
<dbReference type="SUPFAM" id="SSF53271">
    <property type="entry name" value="PRTase-like"/>
    <property type="match status" value="1"/>
</dbReference>
<dbReference type="OrthoDB" id="363185at2759"/>
<dbReference type="Proteomes" id="UP000038009">
    <property type="component" value="Unassembled WGS sequence"/>
</dbReference>
<keyword evidence="2" id="KW-0660">Purine salvage</keyword>
<reference evidence="4 5" key="1">
    <citation type="journal article" date="2015" name="PLoS Pathog.">
        <title>Leptomonas seymouri: Adaptations to the Dixenous Life Cycle Analyzed by Genome Sequencing, Transcriptome Profiling and Co-infection with Leishmania donovani.</title>
        <authorList>
            <person name="Kraeva N."/>
            <person name="Butenko A."/>
            <person name="Hlavacova J."/>
            <person name="Kostygov A."/>
            <person name="Myskova J."/>
            <person name="Grybchuk D."/>
            <person name="Lestinova T."/>
            <person name="Votypka J."/>
            <person name="Volf P."/>
            <person name="Opperdoes F."/>
            <person name="Flegontov P."/>
            <person name="Lukes J."/>
            <person name="Yurchenko V."/>
        </authorList>
    </citation>
    <scope>NUCLEOTIDE SEQUENCE [LARGE SCALE GENOMIC DNA]</scope>
    <source>
        <strain evidence="4 5">ATCC 30220</strain>
    </source>
</reference>
<keyword evidence="5" id="KW-1185">Reference proteome</keyword>
<name>A0A0N0P3K2_LEPSE</name>
<keyword evidence="1 4" id="KW-0808">Transferase</keyword>
<proteinExistence type="predicted"/>
<dbReference type="InterPro" id="IPR050118">
    <property type="entry name" value="Pur/Pyrimidine_PRTase"/>
</dbReference>
<keyword evidence="4" id="KW-0328">Glycosyltransferase</keyword>
<dbReference type="InterPro" id="IPR000836">
    <property type="entry name" value="PRTase_dom"/>
</dbReference>
<dbReference type="PANTHER" id="PTHR43864">
    <property type="entry name" value="HYPOXANTHINE/GUANINE PHOSPHORIBOSYLTRANSFERASE"/>
    <property type="match status" value="1"/>
</dbReference>
<comment type="caution">
    <text evidence="4">The sequence shown here is derived from an EMBL/GenBank/DDBJ whole genome shotgun (WGS) entry which is preliminary data.</text>
</comment>
<dbReference type="InterPro" id="IPR029057">
    <property type="entry name" value="PRTase-like"/>
</dbReference>
<dbReference type="PANTHER" id="PTHR43864:SF1">
    <property type="entry name" value="XANTHINE PHOSPHORIBOSYLTRANSFERASE"/>
    <property type="match status" value="1"/>
</dbReference>
<dbReference type="AlphaFoldDB" id="A0A0N0P3K2"/>
<gene>
    <name evidence="4" type="ORF">ABL78_6712</name>
</gene>
<evidence type="ECO:0000256" key="2">
    <source>
        <dbReference type="ARBA" id="ARBA00022726"/>
    </source>
</evidence>
<evidence type="ECO:0000313" key="5">
    <source>
        <dbReference type="Proteomes" id="UP000038009"/>
    </source>
</evidence>
<evidence type="ECO:0000313" key="4">
    <source>
        <dbReference type="EMBL" id="KPI84226.1"/>
    </source>
</evidence>
<feature type="domain" description="Phosphoribosyltransferase" evidence="3">
    <location>
        <begin position="49"/>
        <end position="183"/>
    </location>
</feature>
<dbReference type="Pfam" id="PF00156">
    <property type="entry name" value="Pribosyltran"/>
    <property type="match status" value="1"/>
</dbReference>
<dbReference type="EMBL" id="LJSK01000277">
    <property type="protein sequence ID" value="KPI84226.1"/>
    <property type="molecule type" value="Genomic_DNA"/>
</dbReference>
<accession>A0A0N0P3K2</accession>
<dbReference type="GO" id="GO:0016757">
    <property type="term" value="F:glycosyltransferase activity"/>
    <property type="evidence" value="ECO:0007669"/>
    <property type="project" value="UniProtKB-KW"/>
</dbReference>